<organism evidence="1 2">
    <name type="scientific">Acrocarpospora macrocephala</name>
    <dbReference type="NCBI Taxonomy" id="150177"/>
    <lineage>
        <taxon>Bacteria</taxon>
        <taxon>Bacillati</taxon>
        <taxon>Actinomycetota</taxon>
        <taxon>Actinomycetes</taxon>
        <taxon>Streptosporangiales</taxon>
        <taxon>Streptosporangiaceae</taxon>
        <taxon>Acrocarpospora</taxon>
    </lineage>
</organism>
<evidence type="ECO:0000313" key="1">
    <source>
        <dbReference type="EMBL" id="GES11272.1"/>
    </source>
</evidence>
<name>A0A5M3WSW0_9ACTN</name>
<evidence type="ECO:0000313" key="2">
    <source>
        <dbReference type="Proteomes" id="UP000331127"/>
    </source>
</evidence>
<dbReference type="EMBL" id="BLAE01000028">
    <property type="protein sequence ID" value="GES11272.1"/>
    <property type="molecule type" value="Genomic_DNA"/>
</dbReference>
<protein>
    <submittedName>
        <fullName evidence="1">Uncharacterized protein</fullName>
    </submittedName>
</protein>
<comment type="caution">
    <text evidence="1">The sequence shown here is derived from an EMBL/GenBank/DDBJ whole genome shotgun (WGS) entry which is preliminary data.</text>
</comment>
<proteinExistence type="predicted"/>
<dbReference type="AlphaFoldDB" id="A0A5M3WSW0"/>
<dbReference type="Proteomes" id="UP000331127">
    <property type="component" value="Unassembled WGS sequence"/>
</dbReference>
<keyword evidence="2" id="KW-1185">Reference proteome</keyword>
<accession>A0A5M3WSW0</accession>
<gene>
    <name evidence="1" type="ORF">Amac_048690</name>
</gene>
<reference evidence="1 2" key="1">
    <citation type="submission" date="2019-10" db="EMBL/GenBank/DDBJ databases">
        <title>Whole genome shotgun sequence of Acrocarpospora macrocephala NBRC 16266.</title>
        <authorList>
            <person name="Ichikawa N."/>
            <person name="Kimura A."/>
            <person name="Kitahashi Y."/>
            <person name="Komaki H."/>
            <person name="Oguchi A."/>
        </authorList>
    </citation>
    <scope>NUCLEOTIDE SEQUENCE [LARGE SCALE GENOMIC DNA]</scope>
    <source>
        <strain evidence="1 2">NBRC 16266</strain>
    </source>
</reference>
<sequence>MGVTIETATEVVSDIWDPVEGPATSLAADALRERRQRQRWVAAAAVLAAVADGLPIETK</sequence>